<keyword evidence="2" id="KW-1185">Reference proteome</keyword>
<evidence type="ECO:0000313" key="2">
    <source>
        <dbReference type="Proteomes" id="UP001549099"/>
    </source>
</evidence>
<dbReference type="PANTHER" id="PTHR46523:SF1">
    <property type="entry name" value="DCTP PYROPHOSPHATASE 1"/>
    <property type="match status" value="1"/>
</dbReference>
<protein>
    <submittedName>
        <fullName evidence="1">NTP pyrophosphatase (Non-canonical NTP hydrolase)</fullName>
    </submittedName>
</protein>
<dbReference type="Proteomes" id="UP001549099">
    <property type="component" value="Unassembled WGS sequence"/>
</dbReference>
<dbReference type="RefSeq" id="WP_354197819.1">
    <property type="nucleotide sequence ID" value="NZ_JBEPLW010000015.1"/>
</dbReference>
<dbReference type="SUPFAM" id="SSF101386">
    <property type="entry name" value="all-alpha NTP pyrophosphatases"/>
    <property type="match status" value="1"/>
</dbReference>
<accession>A0ABV2GCT5</accession>
<keyword evidence="1" id="KW-0378">Hydrolase</keyword>
<dbReference type="InterPro" id="IPR025984">
    <property type="entry name" value="DCTPP"/>
</dbReference>
<comment type="caution">
    <text evidence="1">The sequence shown here is derived from an EMBL/GenBank/DDBJ whole genome shotgun (WGS) entry which is preliminary data.</text>
</comment>
<dbReference type="CDD" id="cd11537">
    <property type="entry name" value="NTP-PPase_RS21-C6_like"/>
    <property type="match status" value="1"/>
</dbReference>
<dbReference type="Pfam" id="PF12643">
    <property type="entry name" value="MazG-like"/>
    <property type="match status" value="1"/>
</dbReference>
<proteinExistence type="predicted"/>
<dbReference type="InterPro" id="IPR052555">
    <property type="entry name" value="dCTP_Pyrophosphatase"/>
</dbReference>
<dbReference type="Gene3D" id="1.10.287.1080">
    <property type="entry name" value="MazG-like"/>
    <property type="match status" value="1"/>
</dbReference>
<evidence type="ECO:0000313" key="1">
    <source>
        <dbReference type="EMBL" id="MET3576086.1"/>
    </source>
</evidence>
<reference evidence="1 2" key="1">
    <citation type="submission" date="2024-06" db="EMBL/GenBank/DDBJ databases">
        <title>Genomic Encyclopedia of Type Strains, Phase IV (KMG-IV): sequencing the most valuable type-strain genomes for metagenomic binning, comparative biology and taxonomic classification.</title>
        <authorList>
            <person name="Goeker M."/>
        </authorList>
    </citation>
    <scope>NUCLEOTIDE SEQUENCE [LARGE SCALE GENOMIC DNA]</scope>
    <source>
        <strain evidence="1 2">DSM 26128</strain>
    </source>
</reference>
<dbReference type="PANTHER" id="PTHR46523">
    <property type="entry name" value="DCTP PYROPHOSPHATASE 1"/>
    <property type="match status" value="1"/>
</dbReference>
<name>A0ABV2GCT5_9BACL</name>
<gene>
    <name evidence="1" type="ORF">ABID49_001994</name>
</gene>
<dbReference type="PIRSF" id="PIRSF029826">
    <property type="entry name" value="UCP029826_pph"/>
    <property type="match status" value="1"/>
</dbReference>
<sequence>MKQLTDEILAFNEDRGWTSGNRDARSLAISVTLEAAELLEHFQWNSGEEALRQDREALEDEAADVFIYLLQLADVLGIDLEEAARHKMKKNALKYPAPEQEARR</sequence>
<dbReference type="EMBL" id="JBEPLW010000015">
    <property type="protein sequence ID" value="MET3576086.1"/>
    <property type="molecule type" value="Genomic_DNA"/>
</dbReference>
<organism evidence="1 2">
    <name type="scientific">Bhargavaea ullalensis</name>
    <dbReference type="NCBI Taxonomy" id="1265685"/>
    <lineage>
        <taxon>Bacteria</taxon>
        <taxon>Bacillati</taxon>
        <taxon>Bacillota</taxon>
        <taxon>Bacilli</taxon>
        <taxon>Bacillales</taxon>
        <taxon>Caryophanaceae</taxon>
        <taxon>Bhargavaea</taxon>
    </lineage>
</organism>
<dbReference type="GO" id="GO:0016787">
    <property type="term" value="F:hydrolase activity"/>
    <property type="evidence" value="ECO:0007669"/>
    <property type="project" value="UniProtKB-KW"/>
</dbReference>